<feature type="transmembrane region" description="Helical" evidence="6">
    <location>
        <begin position="97"/>
        <end position="116"/>
    </location>
</feature>
<sequence length="300" mass="30888">MKGVMGALGGASPALVGLAFGAGVVLVAAAIAAGRPNFARRVAAGRPASMRAPGRGRGSSVFAALADSLGSTTPTVVRRLVLLGADPDPAPFRLRQALAGGAGMGCAVAFGAPFAWSRGASGLASLIVLGALGALAGVALWDRLLTVRANARQRRIDAQVPDASELLALAVGAGESIPAALERVARISNSDLAHEIEVTVAEIRLGLPSTRALGELGARNDSAPLDRLCQTLITAIERGSPLARVLHDQARDIREASRQRLLEEGGKREIAMLLPVVFLILPVTVLFALYPGLMALELMP</sequence>
<evidence type="ECO:0000259" key="7">
    <source>
        <dbReference type="Pfam" id="PF00482"/>
    </source>
</evidence>
<keyword evidence="5 6" id="KW-0472">Membrane</keyword>
<feature type="transmembrane region" description="Helical" evidence="6">
    <location>
        <begin position="270"/>
        <end position="290"/>
    </location>
</feature>
<feature type="domain" description="Type II secretion system protein GspF" evidence="7">
    <location>
        <begin position="164"/>
        <end position="288"/>
    </location>
</feature>
<comment type="subcellular location">
    <subcellularLocation>
        <location evidence="1">Cell membrane</location>
        <topology evidence="1">Multi-pass membrane protein</topology>
    </subcellularLocation>
</comment>
<evidence type="ECO:0000256" key="4">
    <source>
        <dbReference type="ARBA" id="ARBA00022989"/>
    </source>
</evidence>
<accession>A0A923IYC5</accession>
<comment type="caution">
    <text evidence="8">The sequence shown here is derived from an EMBL/GenBank/DDBJ whole genome shotgun (WGS) entry which is preliminary data.</text>
</comment>
<dbReference type="RefSeq" id="WP_343058726.1">
    <property type="nucleotide sequence ID" value="NZ_JACHMK010000001.1"/>
</dbReference>
<dbReference type="Pfam" id="PF00482">
    <property type="entry name" value="T2SSF"/>
    <property type="match status" value="1"/>
</dbReference>
<evidence type="ECO:0000313" key="8">
    <source>
        <dbReference type="EMBL" id="MBB6334221.1"/>
    </source>
</evidence>
<feature type="transmembrane region" description="Helical" evidence="6">
    <location>
        <begin position="12"/>
        <end position="33"/>
    </location>
</feature>
<dbReference type="InterPro" id="IPR018076">
    <property type="entry name" value="T2SS_GspF_dom"/>
</dbReference>
<evidence type="ECO:0000256" key="1">
    <source>
        <dbReference type="ARBA" id="ARBA00004651"/>
    </source>
</evidence>
<keyword evidence="3 6" id="KW-0812">Transmembrane</keyword>
<evidence type="ECO:0000256" key="3">
    <source>
        <dbReference type="ARBA" id="ARBA00022692"/>
    </source>
</evidence>
<dbReference type="EMBL" id="JACHMK010000001">
    <property type="protein sequence ID" value="MBB6334221.1"/>
    <property type="molecule type" value="Genomic_DNA"/>
</dbReference>
<keyword evidence="9" id="KW-1185">Reference proteome</keyword>
<dbReference type="PANTHER" id="PTHR35007">
    <property type="entry name" value="INTEGRAL MEMBRANE PROTEIN-RELATED"/>
    <property type="match status" value="1"/>
</dbReference>
<dbReference type="AlphaFoldDB" id="A0A923IYC5"/>
<gene>
    <name evidence="8" type="ORF">HD592_000786</name>
</gene>
<organism evidence="8 9">
    <name type="scientific">Schaalia hyovaginalis</name>
    <dbReference type="NCBI Taxonomy" id="29316"/>
    <lineage>
        <taxon>Bacteria</taxon>
        <taxon>Bacillati</taxon>
        <taxon>Actinomycetota</taxon>
        <taxon>Actinomycetes</taxon>
        <taxon>Actinomycetales</taxon>
        <taxon>Actinomycetaceae</taxon>
        <taxon>Schaalia</taxon>
    </lineage>
</organism>
<protein>
    <submittedName>
        <fullName evidence="8">Tight adherence protein C</fullName>
    </submittedName>
</protein>
<evidence type="ECO:0000256" key="2">
    <source>
        <dbReference type="ARBA" id="ARBA00022475"/>
    </source>
</evidence>
<dbReference type="Gene3D" id="1.20.81.30">
    <property type="entry name" value="Type II secretion system (T2SS), domain F"/>
    <property type="match status" value="1"/>
</dbReference>
<keyword evidence="4 6" id="KW-1133">Transmembrane helix</keyword>
<dbReference type="Proteomes" id="UP000617426">
    <property type="component" value="Unassembled WGS sequence"/>
</dbReference>
<evidence type="ECO:0000313" key="9">
    <source>
        <dbReference type="Proteomes" id="UP000617426"/>
    </source>
</evidence>
<keyword evidence="2" id="KW-1003">Cell membrane</keyword>
<dbReference type="GO" id="GO:0005886">
    <property type="term" value="C:plasma membrane"/>
    <property type="evidence" value="ECO:0007669"/>
    <property type="project" value="UniProtKB-SubCell"/>
</dbReference>
<evidence type="ECO:0000256" key="6">
    <source>
        <dbReference type="SAM" id="Phobius"/>
    </source>
</evidence>
<proteinExistence type="predicted"/>
<evidence type="ECO:0000256" key="5">
    <source>
        <dbReference type="ARBA" id="ARBA00023136"/>
    </source>
</evidence>
<name>A0A923IYC5_9ACTO</name>
<feature type="transmembrane region" description="Helical" evidence="6">
    <location>
        <begin position="122"/>
        <end position="145"/>
    </location>
</feature>
<dbReference type="PANTHER" id="PTHR35007:SF2">
    <property type="entry name" value="PILUS ASSEMBLE PROTEIN"/>
    <property type="match status" value="1"/>
</dbReference>
<reference evidence="8" key="1">
    <citation type="submission" date="2020-08" db="EMBL/GenBank/DDBJ databases">
        <title>Sequencing the genomes of 1000 actinobacteria strains.</title>
        <authorList>
            <person name="Klenk H.-P."/>
        </authorList>
    </citation>
    <scope>NUCLEOTIDE SEQUENCE</scope>
    <source>
        <strain evidence="8">DSM 10695</strain>
    </source>
</reference>
<dbReference type="InterPro" id="IPR042094">
    <property type="entry name" value="T2SS_GspF_sf"/>
</dbReference>